<keyword evidence="2" id="KW-1185">Reference proteome</keyword>
<dbReference type="InterPro" id="IPR011990">
    <property type="entry name" value="TPR-like_helical_dom_sf"/>
</dbReference>
<evidence type="ECO:0000313" key="1">
    <source>
        <dbReference type="EMBL" id="QKD83210.1"/>
    </source>
</evidence>
<dbReference type="RefSeq" id="WP_172356730.1">
    <property type="nucleotide sequence ID" value="NZ_CP053661.1"/>
</dbReference>
<name>A0A6M8BG50_9CYAN</name>
<dbReference type="Pfam" id="PF13432">
    <property type="entry name" value="TPR_16"/>
    <property type="match status" value="1"/>
</dbReference>
<evidence type="ECO:0000313" key="2">
    <source>
        <dbReference type="Proteomes" id="UP000505210"/>
    </source>
</evidence>
<gene>
    <name evidence="1" type="ORF">HPC62_14310</name>
</gene>
<dbReference type="Gene3D" id="1.25.40.10">
    <property type="entry name" value="Tetratricopeptide repeat domain"/>
    <property type="match status" value="1"/>
</dbReference>
<proteinExistence type="predicted"/>
<dbReference type="EMBL" id="CP053661">
    <property type="protein sequence ID" value="QKD83210.1"/>
    <property type="molecule type" value="Genomic_DNA"/>
</dbReference>
<dbReference type="KEGG" id="theu:HPC62_14310"/>
<sequence>MGWIAFRQSRLDEAAAHLQAAIQLDPQRAAAHCLLAQVWTAQGKPAVAEWQACANTADRTIPEENTWYTQAQSALQRRGS</sequence>
<organism evidence="1 2">
    <name type="scientific">Thermoleptolyngbya sichuanensis A183</name>
    <dbReference type="NCBI Taxonomy" id="2737172"/>
    <lineage>
        <taxon>Bacteria</taxon>
        <taxon>Bacillati</taxon>
        <taxon>Cyanobacteriota</taxon>
        <taxon>Cyanophyceae</taxon>
        <taxon>Oculatellales</taxon>
        <taxon>Oculatellaceae</taxon>
        <taxon>Thermoleptolyngbya</taxon>
        <taxon>Thermoleptolyngbya sichuanensis</taxon>
    </lineage>
</organism>
<accession>A0A6M8BG50</accession>
<dbReference type="Proteomes" id="UP000505210">
    <property type="component" value="Chromosome"/>
</dbReference>
<dbReference type="AlphaFoldDB" id="A0A6M8BG50"/>
<protein>
    <submittedName>
        <fullName evidence="1">Tetratricopeptide repeat protein</fullName>
    </submittedName>
</protein>
<dbReference type="SUPFAM" id="SSF48452">
    <property type="entry name" value="TPR-like"/>
    <property type="match status" value="1"/>
</dbReference>
<reference evidence="1 2" key="1">
    <citation type="submission" date="2020-05" db="EMBL/GenBank/DDBJ databases">
        <title>Complete genome sequence of of a novel Thermoleptolyngbya strain isolated from hot springs of Ganzi, Sichuan China.</title>
        <authorList>
            <person name="Tang J."/>
            <person name="Daroch M."/>
            <person name="Li L."/>
            <person name="Waleron K."/>
            <person name="Waleron M."/>
            <person name="Waleron M."/>
        </authorList>
    </citation>
    <scope>NUCLEOTIDE SEQUENCE [LARGE SCALE GENOMIC DNA]</scope>
    <source>
        <strain evidence="1 2">PKUAC-SCTA183</strain>
    </source>
</reference>